<dbReference type="InterPro" id="IPR056108">
    <property type="entry name" value="DUF7691"/>
</dbReference>
<name>A0A4Y3QUK6_STRCI</name>
<reference evidence="2 3" key="1">
    <citation type="submission" date="2019-06" db="EMBL/GenBank/DDBJ databases">
        <title>Whole genome shotgun sequence of Streptomyces cacaoi subsp. cacaoi NBRC 12748.</title>
        <authorList>
            <person name="Hosoyama A."/>
            <person name="Uohara A."/>
            <person name="Ohji S."/>
            <person name="Ichikawa N."/>
        </authorList>
    </citation>
    <scope>NUCLEOTIDE SEQUENCE [LARGE SCALE GENOMIC DNA]</scope>
    <source>
        <strain evidence="2 3">NBRC 12748</strain>
    </source>
</reference>
<organism evidence="2 3">
    <name type="scientific">Streptomyces cacaoi</name>
    <dbReference type="NCBI Taxonomy" id="1898"/>
    <lineage>
        <taxon>Bacteria</taxon>
        <taxon>Bacillati</taxon>
        <taxon>Actinomycetota</taxon>
        <taxon>Actinomycetes</taxon>
        <taxon>Kitasatosporales</taxon>
        <taxon>Streptomycetaceae</taxon>
        <taxon>Streptomyces</taxon>
    </lineage>
</organism>
<accession>A0A4Y3QUK6</accession>
<comment type="caution">
    <text evidence="2">The sequence shown here is derived from an EMBL/GenBank/DDBJ whole genome shotgun (WGS) entry which is preliminary data.</text>
</comment>
<gene>
    <name evidence="2" type="ORF">SCA03_15560</name>
</gene>
<dbReference type="Proteomes" id="UP000319210">
    <property type="component" value="Unassembled WGS sequence"/>
</dbReference>
<dbReference type="AlphaFoldDB" id="A0A4Y3QUK6"/>
<proteinExistence type="predicted"/>
<evidence type="ECO:0000259" key="1">
    <source>
        <dbReference type="Pfam" id="PF24740"/>
    </source>
</evidence>
<dbReference type="Pfam" id="PF24740">
    <property type="entry name" value="DUF7691"/>
    <property type="match status" value="1"/>
</dbReference>
<feature type="domain" description="DUF7691" evidence="1">
    <location>
        <begin position="5"/>
        <end position="186"/>
    </location>
</feature>
<sequence>MDQQRRLEWVRADAEAHQKELDRQGVDWGLTVSEALDHLLAGHTGSDSEAAGGAYVAALQHIIDHNGSDPLPLGTYARPSSFFGLVDEAMRRLGVPADLLPCGFLHGLPPEFPALPQPVDGSPAIGHLPLARAKSVTDAYRAVLGRMDEDCRDEVREVVEKLEVEYEEWERAGRGTPRCRPDTLFFQIL</sequence>
<protein>
    <recommendedName>
        <fullName evidence="1">DUF7691 domain-containing protein</fullName>
    </recommendedName>
</protein>
<keyword evidence="3" id="KW-1185">Reference proteome</keyword>
<evidence type="ECO:0000313" key="3">
    <source>
        <dbReference type="Proteomes" id="UP000319210"/>
    </source>
</evidence>
<dbReference type="EMBL" id="BJMM01000006">
    <property type="protein sequence ID" value="GEB49005.1"/>
    <property type="molecule type" value="Genomic_DNA"/>
</dbReference>
<evidence type="ECO:0000313" key="2">
    <source>
        <dbReference type="EMBL" id="GEB49005.1"/>
    </source>
</evidence>